<evidence type="ECO:0000313" key="10">
    <source>
        <dbReference type="Proteomes" id="UP001177295"/>
    </source>
</evidence>
<evidence type="ECO:0000256" key="1">
    <source>
        <dbReference type="ARBA" id="ARBA00009179"/>
    </source>
</evidence>
<keyword evidence="10" id="KW-1185">Reference proteome</keyword>
<dbReference type="Pfam" id="PF17820">
    <property type="entry name" value="PDZ_6"/>
    <property type="match status" value="1"/>
</dbReference>
<dbReference type="EMBL" id="CP124550">
    <property type="protein sequence ID" value="WIO45867.1"/>
    <property type="molecule type" value="Genomic_DNA"/>
</dbReference>
<evidence type="ECO:0000256" key="2">
    <source>
        <dbReference type="ARBA" id="ARBA00022670"/>
    </source>
</evidence>
<reference evidence="9 10" key="1">
    <citation type="journal article" date="2023" name="Cell">
        <title>Genetic manipulation of Patescibacteria provides mechanistic insights into microbial dark matter and the epibiotic lifestyle.</title>
        <authorList>
            <person name="Wang Y."/>
            <person name="Gallagher L.A."/>
            <person name="Andrade P.A."/>
            <person name="Liu A."/>
            <person name="Humphreys I.R."/>
            <person name="Turkarslan S."/>
            <person name="Cutler K.J."/>
            <person name="Arrieta-Ortiz M.L."/>
            <person name="Li Y."/>
            <person name="Radey M.C."/>
            <person name="McLean J.S."/>
            <person name="Cong Q."/>
            <person name="Baker D."/>
            <person name="Baliga N.S."/>
            <person name="Peterson S.B."/>
            <person name="Mougous J.D."/>
        </authorList>
    </citation>
    <scope>NUCLEOTIDE SEQUENCE [LARGE SCALE GENOMIC DNA]</scope>
    <source>
        <strain evidence="9 10">ML1</strain>
    </source>
</reference>
<dbReference type="Pfam" id="PF03572">
    <property type="entry name" value="Peptidase_S41"/>
    <property type="match status" value="1"/>
</dbReference>
<dbReference type="SUPFAM" id="SSF52096">
    <property type="entry name" value="ClpP/crotonase"/>
    <property type="match status" value="1"/>
</dbReference>
<keyword evidence="6" id="KW-1133">Transmembrane helix</keyword>
<dbReference type="NCBIfam" id="TIGR00225">
    <property type="entry name" value="prc"/>
    <property type="match status" value="1"/>
</dbReference>
<organism evidence="9 10">
    <name type="scientific">Candidatus Southlakia epibionticum</name>
    <dbReference type="NCBI Taxonomy" id="3043284"/>
    <lineage>
        <taxon>Bacteria</taxon>
        <taxon>Candidatus Saccharimonadota</taxon>
        <taxon>Candidatus Saccharimonadia</taxon>
        <taxon>Candidatus Saccharimonadales</taxon>
        <taxon>Candidatus Saccharimonadaceae</taxon>
        <taxon>Candidatus Southlakia</taxon>
    </lineage>
</organism>
<evidence type="ECO:0000313" key="9">
    <source>
        <dbReference type="EMBL" id="WIO45867.1"/>
    </source>
</evidence>
<dbReference type="Gene3D" id="2.30.42.10">
    <property type="match status" value="1"/>
</dbReference>
<keyword evidence="6" id="KW-0472">Membrane</keyword>
<dbReference type="CDD" id="cd07560">
    <property type="entry name" value="Peptidase_S41_CPP"/>
    <property type="match status" value="1"/>
</dbReference>
<dbReference type="InterPro" id="IPR041489">
    <property type="entry name" value="PDZ_6"/>
</dbReference>
<keyword evidence="2 5" id="KW-0645">Protease</keyword>
<dbReference type="InterPro" id="IPR005151">
    <property type="entry name" value="Tail-specific_protease"/>
</dbReference>
<protein>
    <submittedName>
        <fullName evidence="9">S41 family peptidase</fullName>
    </submittedName>
</protein>
<evidence type="ECO:0000256" key="5">
    <source>
        <dbReference type="RuleBase" id="RU004404"/>
    </source>
</evidence>
<name>A0ABY8WUN0_9BACT</name>
<comment type="similarity">
    <text evidence="1 5">Belongs to the peptidase S41A family.</text>
</comment>
<dbReference type="InterPro" id="IPR029045">
    <property type="entry name" value="ClpP/crotonase-like_dom_sf"/>
</dbReference>
<feature type="domain" description="PDZ" evidence="7">
    <location>
        <begin position="126"/>
        <end position="197"/>
    </location>
</feature>
<dbReference type="CDD" id="cd06782">
    <property type="entry name" value="cpPDZ_CPP-like"/>
    <property type="match status" value="1"/>
</dbReference>
<evidence type="ECO:0000259" key="7">
    <source>
        <dbReference type="SMART" id="SM00228"/>
    </source>
</evidence>
<evidence type="ECO:0000259" key="8">
    <source>
        <dbReference type="SMART" id="SM00245"/>
    </source>
</evidence>
<keyword evidence="3 5" id="KW-0378">Hydrolase</keyword>
<evidence type="ECO:0000256" key="3">
    <source>
        <dbReference type="ARBA" id="ARBA00022801"/>
    </source>
</evidence>
<dbReference type="SMART" id="SM00245">
    <property type="entry name" value="TSPc"/>
    <property type="match status" value="1"/>
</dbReference>
<feature type="transmembrane region" description="Helical" evidence="6">
    <location>
        <begin position="21"/>
        <end position="40"/>
    </location>
</feature>
<dbReference type="PANTHER" id="PTHR32060">
    <property type="entry name" value="TAIL-SPECIFIC PROTEASE"/>
    <property type="match status" value="1"/>
</dbReference>
<evidence type="ECO:0000256" key="6">
    <source>
        <dbReference type="SAM" id="Phobius"/>
    </source>
</evidence>
<sequence>MLMTSEGNERTSSKKNVRRGVPQSVFVASLTLAVIVAFVAGTRSDELYRIVAPVFGVKVAQRDLDVSILKETYRELVSNYDGELDASKLSDGAARGMVEAAGDKHTVFMDGKEAAEFQESLNGDLTGIGAEIGVQNNQPTVLRVINDSPAAKAGLQKGDVFVSVNGESMNGKTAADVAGKVRGDAGTTVKLAMRRGETKQEYAITRAQVNDPSVRWDVVNSVGVMTISRFDEQTGMLARRAAQEFIDKQVKGVVLDLRDNGGGYLTAAQALASVWLNDQVVVTEKTGGKVVDTVKTERHALLGDMKTVVLTNGNTASASEIVAGALQEYGKATLIGEKTYGKGTVQKIVNLSDGRILKVTTARWYTPKGKNITKEGITPDTTIHITKDDANAGKDTQMEAAQSVLAS</sequence>
<keyword evidence="6" id="KW-0812">Transmembrane</keyword>
<dbReference type="Proteomes" id="UP001177295">
    <property type="component" value="Chromosome"/>
</dbReference>
<keyword evidence="4 5" id="KW-0720">Serine protease</keyword>
<dbReference type="SUPFAM" id="SSF50156">
    <property type="entry name" value="PDZ domain-like"/>
    <property type="match status" value="1"/>
</dbReference>
<evidence type="ECO:0000256" key="4">
    <source>
        <dbReference type="ARBA" id="ARBA00022825"/>
    </source>
</evidence>
<feature type="domain" description="Tail specific protease" evidence="8">
    <location>
        <begin position="197"/>
        <end position="384"/>
    </location>
</feature>
<dbReference type="InterPro" id="IPR001478">
    <property type="entry name" value="PDZ"/>
</dbReference>
<proteinExistence type="inferred from homology"/>
<dbReference type="InterPro" id="IPR004447">
    <property type="entry name" value="Peptidase_S41A"/>
</dbReference>
<accession>A0ABY8WUN0</accession>
<dbReference type="PANTHER" id="PTHR32060:SF30">
    <property type="entry name" value="CARBOXY-TERMINAL PROCESSING PROTEASE CTPA"/>
    <property type="match status" value="1"/>
</dbReference>
<dbReference type="InterPro" id="IPR036034">
    <property type="entry name" value="PDZ_sf"/>
</dbReference>
<gene>
    <name evidence="9" type="ORF">SEML1_0237</name>
</gene>
<dbReference type="Gene3D" id="3.90.226.10">
    <property type="entry name" value="2-enoyl-CoA Hydratase, Chain A, domain 1"/>
    <property type="match status" value="1"/>
</dbReference>
<dbReference type="SMART" id="SM00228">
    <property type="entry name" value="PDZ"/>
    <property type="match status" value="1"/>
</dbReference>
<dbReference type="Gene3D" id="3.30.750.44">
    <property type="match status" value="1"/>
</dbReference>